<dbReference type="SUPFAM" id="SSF49785">
    <property type="entry name" value="Galactose-binding domain-like"/>
    <property type="match status" value="1"/>
</dbReference>
<dbReference type="Proteomes" id="UP000593562">
    <property type="component" value="Unassembled WGS sequence"/>
</dbReference>
<evidence type="ECO:0000313" key="3">
    <source>
        <dbReference type="EMBL" id="KAF5739196.1"/>
    </source>
</evidence>
<dbReference type="Pfam" id="PF08547">
    <property type="entry name" value="CIA30"/>
    <property type="match status" value="1"/>
</dbReference>
<feature type="domain" description="NAD(P)-binding" evidence="2">
    <location>
        <begin position="318"/>
        <end position="384"/>
    </location>
</feature>
<dbReference type="InterPro" id="IPR008979">
    <property type="entry name" value="Galactose-bd-like_sf"/>
</dbReference>
<dbReference type="AlphaFoldDB" id="A0A7J7CZE5"/>
<accession>A0A7J7CZE5</accession>
<keyword evidence="4" id="KW-1185">Reference proteome</keyword>
<dbReference type="InterPro" id="IPR013857">
    <property type="entry name" value="NADH-UbQ_OxRdtase-assoc_prot30"/>
</dbReference>
<gene>
    <name evidence="3" type="ORF">HS088_TW12G00397</name>
</gene>
<feature type="domain" description="NADH:ubiquinone oxidoreductase intermediate-associated protein 30" evidence="1">
    <location>
        <begin position="151"/>
        <end position="246"/>
    </location>
</feature>
<name>A0A7J7CZE5_TRIWF</name>
<evidence type="ECO:0000313" key="4">
    <source>
        <dbReference type="Proteomes" id="UP000593562"/>
    </source>
</evidence>
<protein>
    <submittedName>
        <fullName evidence="3">Uncharacterized protein</fullName>
    </submittedName>
</protein>
<dbReference type="InterPro" id="IPR016040">
    <property type="entry name" value="NAD(P)-bd_dom"/>
</dbReference>
<proteinExistence type="predicted"/>
<comment type="caution">
    <text evidence="3">The sequence shown here is derived from an EMBL/GenBank/DDBJ whole genome shotgun (WGS) entry which is preliminary data.</text>
</comment>
<evidence type="ECO:0000259" key="2">
    <source>
        <dbReference type="Pfam" id="PF13460"/>
    </source>
</evidence>
<organism evidence="3 4">
    <name type="scientific">Tripterygium wilfordii</name>
    <name type="common">Thunder God vine</name>
    <dbReference type="NCBI Taxonomy" id="458696"/>
    <lineage>
        <taxon>Eukaryota</taxon>
        <taxon>Viridiplantae</taxon>
        <taxon>Streptophyta</taxon>
        <taxon>Embryophyta</taxon>
        <taxon>Tracheophyta</taxon>
        <taxon>Spermatophyta</taxon>
        <taxon>Magnoliopsida</taxon>
        <taxon>eudicotyledons</taxon>
        <taxon>Gunneridae</taxon>
        <taxon>Pentapetalae</taxon>
        <taxon>rosids</taxon>
        <taxon>fabids</taxon>
        <taxon>Celastrales</taxon>
        <taxon>Celastraceae</taxon>
        <taxon>Tripterygium</taxon>
    </lineage>
</organism>
<evidence type="ECO:0000259" key="1">
    <source>
        <dbReference type="Pfam" id="PF08547"/>
    </source>
</evidence>
<dbReference type="InParanoid" id="A0A7J7CZE5"/>
<dbReference type="EMBL" id="JAAARO010000012">
    <property type="protein sequence ID" value="KAF5739196.1"/>
    <property type="molecule type" value="Genomic_DNA"/>
</dbReference>
<feature type="domain" description="NAD(P)-binding" evidence="2">
    <location>
        <begin position="18"/>
        <end position="93"/>
    </location>
</feature>
<dbReference type="Pfam" id="PF13460">
    <property type="entry name" value="NAD_binding_10"/>
    <property type="match status" value="2"/>
</dbReference>
<sequence length="590" mass="64180">MCEFAIPGAVNTTVLVVGATSRIGRILIRKLMLRGYTVKALVRKADQEVVDMLPRSVEIVVGDVGDQSTLGTAVEGCNKIIYGATARSTVTADLNRDYDNQLAQLRAGKSSKSKLLLAKLKNADSLEGWEVRQGTYFQDVLATKYEAGMDAKFEFTDNGEAVFSGYVFTRGGYIELSKKLQLPLGSTLDRYEGLVFSVGGNGRSYVVILEACSSAETTQSKLCFARISTKVGFCRVRVPFSSFRPVKPDDPPLDPFLVHTLTIRFEPRRQKSLDGPAGAKQDLRNFKLILEYIKALPTGQETDFVLVSCTRVGLEPTREQVLKAKRDGEDSLRRSGLGYTIIRPGPLEEEPGGQRALIFDQGNKITQGISCVDVADICVKALHDSTARNRSFAVCHEYVTDQGKELYELIHAVKKWSQSDSEESKPIPAPIMLINGTGTALTHRTTTYAVSGLISCKNNRKLSSSCSLSVKATGFFAAAAVLLASAAGAMEAPEEAETLANIPQTLSGECASVKDCKKERIQRPKSRKAESCTIKCVTTCIRGGEGSPGEGPLNIRRPLVVFKQGFRSRHYCLVECSDICNLIGDGDDGP</sequence>
<dbReference type="SUPFAM" id="SSF51735">
    <property type="entry name" value="NAD(P)-binding Rossmann-fold domains"/>
    <property type="match status" value="1"/>
</dbReference>
<reference evidence="3 4" key="1">
    <citation type="journal article" date="2020" name="Nat. Commun.">
        <title>Genome of Tripterygium wilfordii and identification of cytochrome P450 involved in triptolide biosynthesis.</title>
        <authorList>
            <person name="Tu L."/>
            <person name="Su P."/>
            <person name="Zhang Z."/>
            <person name="Gao L."/>
            <person name="Wang J."/>
            <person name="Hu T."/>
            <person name="Zhou J."/>
            <person name="Zhang Y."/>
            <person name="Zhao Y."/>
            <person name="Liu Y."/>
            <person name="Song Y."/>
            <person name="Tong Y."/>
            <person name="Lu Y."/>
            <person name="Yang J."/>
            <person name="Xu C."/>
            <person name="Jia M."/>
            <person name="Peters R.J."/>
            <person name="Huang L."/>
            <person name="Gao W."/>
        </authorList>
    </citation>
    <scope>NUCLEOTIDE SEQUENCE [LARGE SCALE GENOMIC DNA]</scope>
    <source>
        <strain evidence="4">cv. XIE 37</strain>
        <tissue evidence="3">Leaf</tissue>
    </source>
</reference>
<dbReference type="PANTHER" id="PTHR36006">
    <property type="entry name" value="BNAC02G25390D PROTEIN"/>
    <property type="match status" value="1"/>
</dbReference>
<dbReference type="InterPro" id="IPR036291">
    <property type="entry name" value="NAD(P)-bd_dom_sf"/>
</dbReference>
<dbReference type="Gene3D" id="3.40.50.720">
    <property type="entry name" value="NAD(P)-binding Rossmann-like Domain"/>
    <property type="match status" value="2"/>
</dbReference>
<dbReference type="PANTHER" id="PTHR36006:SF2">
    <property type="entry name" value="OS06G0704200 PROTEIN"/>
    <property type="match status" value="1"/>
</dbReference>